<keyword evidence="4" id="KW-0325">Glycoprotein</keyword>
<name>A0A9D4QEY8_RHISA</name>
<dbReference type="VEuPathDB" id="VectorBase:RSAN_045379"/>
<feature type="domain" description="Carboxylesterase type B" evidence="6">
    <location>
        <begin position="191"/>
        <end position="459"/>
    </location>
</feature>
<evidence type="ECO:0000259" key="6">
    <source>
        <dbReference type="Pfam" id="PF00135"/>
    </source>
</evidence>
<dbReference type="InterPro" id="IPR002018">
    <property type="entry name" value="CarbesteraseB"/>
</dbReference>
<evidence type="ECO:0000256" key="5">
    <source>
        <dbReference type="SAM" id="MobiDB-lite"/>
    </source>
</evidence>
<feature type="compositionally biased region" description="Low complexity" evidence="5">
    <location>
        <begin position="10"/>
        <end position="19"/>
    </location>
</feature>
<dbReference type="InterPro" id="IPR050654">
    <property type="entry name" value="AChE-related_enzymes"/>
</dbReference>
<dbReference type="Pfam" id="PF00135">
    <property type="entry name" value="COesterase"/>
    <property type="match status" value="1"/>
</dbReference>
<feature type="compositionally biased region" description="Low complexity" evidence="5">
    <location>
        <begin position="89"/>
        <end position="104"/>
    </location>
</feature>
<accession>A0A9D4QEY8</accession>
<comment type="similarity">
    <text evidence="1">Belongs to the type-B carboxylesterase/lipase family.</text>
</comment>
<evidence type="ECO:0000313" key="7">
    <source>
        <dbReference type="EMBL" id="KAH7977041.1"/>
    </source>
</evidence>
<protein>
    <recommendedName>
        <fullName evidence="6">Carboxylesterase type B domain-containing protein</fullName>
    </recommendedName>
</protein>
<dbReference type="EMBL" id="JABSTV010001246">
    <property type="protein sequence ID" value="KAH7977041.1"/>
    <property type="molecule type" value="Genomic_DNA"/>
</dbReference>
<dbReference type="GO" id="GO:0006581">
    <property type="term" value="P:acetylcholine catabolic process"/>
    <property type="evidence" value="ECO:0007669"/>
    <property type="project" value="TreeGrafter"/>
</dbReference>
<keyword evidence="3" id="KW-0378">Hydrolase</keyword>
<evidence type="ECO:0000256" key="3">
    <source>
        <dbReference type="ARBA" id="ARBA00022801"/>
    </source>
</evidence>
<keyword evidence="8" id="KW-1185">Reference proteome</keyword>
<dbReference type="InterPro" id="IPR029058">
    <property type="entry name" value="AB_hydrolase_fold"/>
</dbReference>
<dbReference type="SUPFAM" id="SSF53474">
    <property type="entry name" value="alpha/beta-Hydrolases"/>
    <property type="match status" value="1"/>
</dbReference>
<evidence type="ECO:0000313" key="8">
    <source>
        <dbReference type="Proteomes" id="UP000821837"/>
    </source>
</evidence>
<dbReference type="GO" id="GO:0005615">
    <property type="term" value="C:extracellular space"/>
    <property type="evidence" value="ECO:0007669"/>
    <property type="project" value="TreeGrafter"/>
</dbReference>
<proteinExistence type="inferred from homology"/>
<dbReference type="GO" id="GO:0005886">
    <property type="term" value="C:plasma membrane"/>
    <property type="evidence" value="ECO:0007669"/>
    <property type="project" value="TreeGrafter"/>
</dbReference>
<dbReference type="PANTHER" id="PTHR43918">
    <property type="entry name" value="ACETYLCHOLINESTERASE"/>
    <property type="match status" value="1"/>
</dbReference>
<dbReference type="VEuPathDB" id="VectorBase:RSAN_027315"/>
<dbReference type="AlphaFoldDB" id="A0A9D4QEY8"/>
<comment type="caution">
    <text evidence="7">The sequence shown here is derived from an EMBL/GenBank/DDBJ whole genome shotgun (WGS) entry which is preliminary data.</text>
</comment>
<dbReference type="Gene3D" id="3.40.50.1820">
    <property type="entry name" value="alpha/beta hydrolase"/>
    <property type="match status" value="1"/>
</dbReference>
<sequence>MDTTEKQTSEKISTSPSSRRSSRSAGSKRRGDASISSKARSKDKRSRERSEIDSKVDTDKSGSSFSTTETHKHKSRKGKRKNKEKMDDAFGTSSTAGVTSAATFPEFSPGPNLTITPTPAIDVESAQGRHNHCFWRSDNFGPVGSVKWCQQSRSKRESSENGHRDNGCVDRGTSNIKCRGELAESAILYDHEVNTTVGKLKGASVDLYGVKLHRWLGVPYSQLGVRSKRFAFAQPVKASSRIALDATEPSPPCAQVINDTLLGREDCLRVNVWAPAQDSANGAKRPLLLAMTQDWFSKGTNNLLEWERLAAKADAVVVSPNVRLGVLGYLGRTSPAELGADLAIKDAVVAVRWALDNAAAFHADPSKLMLVGHGSGAYVLTAAAQALKLNCLRAVLEGPDTVDTWEKLATVLGCRGNSESEWESCFEDAELSDLLAATARATYPFAPRWNPSEWPAKPVSIQVQEVVTGVDVDEVRVFFEENIKPWAVTKGCAAMVAQLYGCTLEYLFTNRTPAYEKLLRVFEPKNESDIARLLAMLMSGCDTHRIAKGASKAGYHYITQGSGRTLFEPVLDVDVLAAFLKDGTVPVLKGNIVWHPMTPNDEASRVVFANDTDVMDSRTLPDVCQFIFVGPAAGKK</sequence>
<dbReference type="GO" id="GO:0003990">
    <property type="term" value="F:acetylcholinesterase activity"/>
    <property type="evidence" value="ECO:0007669"/>
    <property type="project" value="TreeGrafter"/>
</dbReference>
<feature type="region of interest" description="Disordered" evidence="5">
    <location>
        <begin position="1"/>
        <end position="118"/>
    </location>
</feature>
<feature type="region of interest" description="Disordered" evidence="5">
    <location>
        <begin position="151"/>
        <end position="170"/>
    </location>
</feature>
<organism evidence="7 8">
    <name type="scientific">Rhipicephalus sanguineus</name>
    <name type="common">Brown dog tick</name>
    <name type="synonym">Ixodes sanguineus</name>
    <dbReference type="NCBI Taxonomy" id="34632"/>
    <lineage>
        <taxon>Eukaryota</taxon>
        <taxon>Metazoa</taxon>
        <taxon>Ecdysozoa</taxon>
        <taxon>Arthropoda</taxon>
        <taxon>Chelicerata</taxon>
        <taxon>Arachnida</taxon>
        <taxon>Acari</taxon>
        <taxon>Parasitiformes</taxon>
        <taxon>Ixodida</taxon>
        <taxon>Ixodoidea</taxon>
        <taxon>Ixodidae</taxon>
        <taxon>Rhipicephalinae</taxon>
        <taxon>Rhipicephalus</taxon>
        <taxon>Rhipicephalus</taxon>
    </lineage>
</organism>
<dbReference type="Proteomes" id="UP000821837">
    <property type="component" value="Chromosome 10"/>
</dbReference>
<evidence type="ECO:0000256" key="2">
    <source>
        <dbReference type="ARBA" id="ARBA00022487"/>
    </source>
</evidence>
<evidence type="ECO:0000256" key="4">
    <source>
        <dbReference type="ARBA" id="ARBA00023180"/>
    </source>
</evidence>
<feature type="compositionally biased region" description="Basic residues" evidence="5">
    <location>
        <begin position="71"/>
        <end position="83"/>
    </location>
</feature>
<reference evidence="7" key="2">
    <citation type="submission" date="2021-09" db="EMBL/GenBank/DDBJ databases">
        <authorList>
            <person name="Jia N."/>
            <person name="Wang J."/>
            <person name="Shi W."/>
            <person name="Du L."/>
            <person name="Sun Y."/>
            <person name="Zhan W."/>
            <person name="Jiang J."/>
            <person name="Wang Q."/>
            <person name="Zhang B."/>
            <person name="Ji P."/>
            <person name="Sakyi L.B."/>
            <person name="Cui X."/>
            <person name="Yuan T."/>
            <person name="Jiang B."/>
            <person name="Yang W."/>
            <person name="Lam T.T.-Y."/>
            <person name="Chang Q."/>
            <person name="Ding S."/>
            <person name="Wang X."/>
            <person name="Zhu J."/>
            <person name="Ruan X."/>
            <person name="Zhao L."/>
            <person name="Wei J."/>
            <person name="Que T."/>
            <person name="Du C."/>
            <person name="Cheng J."/>
            <person name="Dai P."/>
            <person name="Han X."/>
            <person name="Huang E."/>
            <person name="Gao Y."/>
            <person name="Liu J."/>
            <person name="Shao H."/>
            <person name="Ye R."/>
            <person name="Li L."/>
            <person name="Wei W."/>
            <person name="Wang X."/>
            <person name="Wang C."/>
            <person name="Huo Q."/>
            <person name="Li W."/>
            <person name="Guo W."/>
            <person name="Chen H."/>
            <person name="Chen S."/>
            <person name="Zhou L."/>
            <person name="Zhou L."/>
            <person name="Ni X."/>
            <person name="Tian J."/>
            <person name="Zhou Y."/>
            <person name="Sheng Y."/>
            <person name="Liu T."/>
            <person name="Pan Y."/>
            <person name="Xia L."/>
            <person name="Li J."/>
            <person name="Zhao F."/>
            <person name="Cao W."/>
        </authorList>
    </citation>
    <scope>NUCLEOTIDE SEQUENCE</scope>
    <source>
        <strain evidence="7">Rsan-2018</strain>
        <tissue evidence="7">Larvae</tissue>
    </source>
</reference>
<dbReference type="GO" id="GO:0019695">
    <property type="term" value="P:choline metabolic process"/>
    <property type="evidence" value="ECO:0007669"/>
    <property type="project" value="TreeGrafter"/>
</dbReference>
<reference evidence="7" key="1">
    <citation type="journal article" date="2020" name="Cell">
        <title>Large-Scale Comparative Analyses of Tick Genomes Elucidate Their Genetic Diversity and Vector Capacities.</title>
        <authorList>
            <consortium name="Tick Genome and Microbiome Consortium (TIGMIC)"/>
            <person name="Jia N."/>
            <person name="Wang J."/>
            <person name="Shi W."/>
            <person name="Du L."/>
            <person name="Sun Y."/>
            <person name="Zhan W."/>
            <person name="Jiang J.F."/>
            <person name="Wang Q."/>
            <person name="Zhang B."/>
            <person name="Ji P."/>
            <person name="Bell-Sakyi L."/>
            <person name="Cui X.M."/>
            <person name="Yuan T.T."/>
            <person name="Jiang B.G."/>
            <person name="Yang W.F."/>
            <person name="Lam T.T."/>
            <person name="Chang Q.C."/>
            <person name="Ding S.J."/>
            <person name="Wang X.J."/>
            <person name="Zhu J.G."/>
            <person name="Ruan X.D."/>
            <person name="Zhao L."/>
            <person name="Wei J.T."/>
            <person name="Ye R.Z."/>
            <person name="Que T.C."/>
            <person name="Du C.H."/>
            <person name="Zhou Y.H."/>
            <person name="Cheng J.X."/>
            <person name="Dai P.F."/>
            <person name="Guo W.B."/>
            <person name="Han X.H."/>
            <person name="Huang E.J."/>
            <person name="Li L.F."/>
            <person name="Wei W."/>
            <person name="Gao Y.C."/>
            <person name="Liu J.Z."/>
            <person name="Shao H.Z."/>
            <person name="Wang X."/>
            <person name="Wang C.C."/>
            <person name="Yang T.C."/>
            <person name="Huo Q.B."/>
            <person name="Li W."/>
            <person name="Chen H.Y."/>
            <person name="Chen S.E."/>
            <person name="Zhou L.G."/>
            <person name="Ni X.B."/>
            <person name="Tian J.H."/>
            <person name="Sheng Y."/>
            <person name="Liu T."/>
            <person name="Pan Y.S."/>
            <person name="Xia L.Y."/>
            <person name="Li J."/>
            <person name="Zhao F."/>
            <person name="Cao W.C."/>
        </authorList>
    </citation>
    <scope>NUCLEOTIDE SEQUENCE</scope>
    <source>
        <strain evidence="7">Rsan-2018</strain>
    </source>
</reference>
<feature type="compositionally biased region" description="Basic and acidic residues" evidence="5">
    <location>
        <begin position="154"/>
        <end position="168"/>
    </location>
</feature>
<gene>
    <name evidence="7" type="ORF">HPB52_023223</name>
</gene>
<evidence type="ECO:0000256" key="1">
    <source>
        <dbReference type="ARBA" id="ARBA00005964"/>
    </source>
</evidence>
<keyword evidence="2" id="KW-0719">Serine esterase</keyword>
<dbReference type="PANTHER" id="PTHR43918:SF4">
    <property type="entry name" value="CARBOXYLIC ESTER HYDROLASE"/>
    <property type="match status" value="1"/>
</dbReference>
<feature type="compositionally biased region" description="Basic and acidic residues" evidence="5">
    <location>
        <begin position="45"/>
        <end position="60"/>
    </location>
</feature>